<dbReference type="Pfam" id="PF00934">
    <property type="entry name" value="PE"/>
    <property type="match status" value="1"/>
</dbReference>
<accession>A0A172UWS3</accession>
<evidence type="ECO:0000313" key="2">
    <source>
        <dbReference type="EMBL" id="ANE83430.1"/>
    </source>
</evidence>
<evidence type="ECO:0000259" key="1">
    <source>
        <dbReference type="Pfam" id="PF00934"/>
    </source>
</evidence>
<geneLocation type="plasmid" evidence="3">
    <name>pmyc1</name>
</geneLocation>
<dbReference type="RefSeq" id="WP_068004180.1">
    <property type="nucleotide sequence ID" value="NZ_CP015597.1"/>
</dbReference>
<organism evidence="2 3">
    <name type="scientific">Mycobacterium adipatum</name>
    <dbReference type="NCBI Taxonomy" id="1682113"/>
    <lineage>
        <taxon>Bacteria</taxon>
        <taxon>Bacillati</taxon>
        <taxon>Actinomycetota</taxon>
        <taxon>Actinomycetes</taxon>
        <taxon>Mycobacteriales</taxon>
        <taxon>Mycobacteriaceae</taxon>
        <taxon>Mycobacterium</taxon>
    </lineage>
</organism>
<name>A0A172UWS3_9MYCO</name>
<dbReference type="InterPro" id="IPR000084">
    <property type="entry name" value="PE-PGRS_N"/>
</dbReference>
<sequence length="105" mass="10163">MQLDVTPEALGAASGQVAALTARLIAVNTSHMVANGMILPPGSDVASVKTAASLQAGGLAHDAMVAMGNFHTAATSYGLGESSTSYASGEYQGVAALTAAGGVGV</sequence>
<dbReference type="EMBL" id="CP015597">
    <property type="protein sequence ID" value="ANE83430.1"/>
    <property type="molecule type" value="Genomic_DNA"/>
</dbReference>
<dbReference type="AlphaFoldDB" id="A0A172UWS3"/>
<dbReference type="KEGG" id="madi:A7U43_28345"/>
<gene>
    <name evidence="2" type="ORF">A7U43_28345</name>
</gene>
<evidence type="ECO:0000313" key="3">
    <source>
        <dbReference type="Proteomes" id="UP000077143"/>
    </source>
</evidence>
<dbReference type="OrthoDB" id="4753018at2"/>
<feature type="domain" description="PE" evidence="1">
    <location>
        <begin position="3"/>
        <end position="91"/>
    </location>
</feature>
<dbReference type="SUPFAM" id="SSF140459">
    <property type="entry name" value="PE/PPE dimer-like"/>
    <property type="match status" value="1"/>
</dbReference>
<dbReference type="InterPro" id="IPR038332">
    <property type="entry name" value="PPE_sf"/>
</dbReference>
<keyword evidence="3" id="KW-1185">Reference proteome</keyword>
<dbReference type="Proteomes" id="UP000077143">
    <property type="component" value="Plasmid pMYC1"/>
</dbReference>
<reference evidence="2 3" key="1">
    <citation type="submission" date="2016-05" db="EMBL/GenBank/DDBJ databases">
        <title>Complete genome sequence of a phthalic acid esters degrading Mycobacterium sp. YC-RL4.</title>
        <authorList>
            <person name="Ren L."/>
            <person name="Fan S."/>
            <person name="Ruth N."/>
            <person name="Jia Y."/>
            <person name="Wang J."/>
            <person name="Qiao C."/>
        </authorList>
    </citation>
    <scope>NUCLEOTIDE SEQUENCE [LARGE SCALE GENOMIC DNA]</scope>
    <source>
        <strain evidence="2 3">YC-RL4</strain>
        <plasmid evidence="3">pmyc1</plasmid>
    </source>
</reference>
<dbReference type="Gene3D" id="1.10.287.850">
    <property type="entry name" value="HP0062-like domain"/>
    <property type="match status" value="1"/>
</dbReference>
<proteinExistence type="predicted"/>
<protein>
    <submittedName>
        <fullName evidence="2">PE family protein</fullName>
    </submittedName>
</protein>
<keyword evidence="2" id="KW-0614">Plasmid</keyword>